<feature type="compositionally biased region" description="Polar residues" evidence="1">
    <location>
        <begin position="1"/>
        <end position="10"/>
    </location>
</feature>
<protein>
    <submittedName>
        <fullName evidence="4">Terminase large subunit</fullName>
    </submittedName>
</protein>
<evidence type="ECO:0000259" key="2">
    <source>
        <dbReference type="Pfam" id="PF03354"/>
    </source>
</evidence>
<dbReference type="PANTHER" id="PTHR41287:SF1">
    <property type="entry name" value="PROTEIN YMFN"/>
    <property type="match status" value="1"/>
</dbReference>
<evidence type="ECO:0000313" key="5">
    <source>
        <dbReference type="Proteomes" id="UP001515641"/>
    </source>
</evidence>
<proteinExistence type="predicted"/>
<organism evidence="4 5">
    <name type="scientific">Chromobacterium fluminis</name>
    <dbReference type="NCBI Taxonomy" id="3044269"/>
    <lineage>
        <taxon>Bacteria</taxon>
        <taxon>Pseudomonadati</taxon>
        <taxon>Pseudomonadota</taxon>
        <taxon>Betaproteobacteria</taxon>
        <taxon>Neisseriales</taxon>
        <taxon>Chromobacteriaceae</taxon>
        <taxon>Chromobacterium</taxon>
    </lineage>
</organism>
<dbReference type="Proteomes" id="UP001515641">
    <property type="component" value="Unassembled WGS sequence"/>
</dbReference>
<dbReference type="EMBL" id="JAAOMA010000047">
    <property type="protein sequence ID" value="NHR08018.1"/>
    <property type="molecule type" value="Genomic_DNA"/>
</dbReference>
<evidence type="ECO:0000259" key="3">
    <source>
        <dbReference type="Pfam" id="PF20441"/>
    </source>
</evidence>
<dbReference type="InterPro" id="IPR046461">
    <property type="entry name" value="TerL_ATPase"/>
</dbReference>
<feature type="domain" description="Terminase large subunit-like endonuclease" evidence="3">
    <location>
        <begin position="313"/>
        <end position="600"/>
    </location>
</feature>
<dbReference type="InterPro" id="IPR027417">
    <property type="entry name" value="P-loop_NTPase"/>
</dbReference>
<evidence type="ECO:0000256" key="1">
    <source>
        <dbReference type="SAM" id="MobiDB-lite"/>
    </source>
</evidence>
<dbReference type="PANTHER" id="PTHR41287">
    <property type="match status" value="1"/>
</dbReference>
<evidence type="ECO:0000313" key="4">
    <source>
        <dbReference type="EMBL" id="NHR08018.1"/>
    </source>
</evidence>
<gene>
    <name evidence="4" type="ORF">HA052_22775</name>
</gene>
<dbReference type="Pfam" id="PF20441">
    <property type="entry name" value="TerL_nuclease"/>
    <property type="match status" value="1"/>
</dbReference>
<name>A0ABX0LAE3_9NEIS</name>
<dbReference type="Pfam" id="PF03354">
    <property type="entry name" value="TerL_ATPase"/>
    <property type="match status" value="1"/>
</dbReference>
<keyword evidence="5" id="KW-1185">Reference proteome</keyword>
<feature type="region of interest" description="Disordered" evidence="1">
    <location>
        <begin position="1"/>
        <end position="42"/>
    </location>
</feature>
<dbReference type="InterPro" id="IPR005021">
    <property type="entry name" value="Terminase_largesu-like"/>
</dbReference>
<feature type="compositionally biased region" description="Basic residues" evidence="1">
    <location>
        <begin position="27"/>
        <end position="40"/>
    </location>
</feature>
<sequence length="616" mass="68715">MASGVMSNDSIRGGGQGEDGGQSAARRSVRRNAKSRKKPPVSRLRLIPPEEEWQEWDRVYGVPVLRGEIVVGQLTMLAVERHYRDLQQAAKRGLFFSPAHAWHCIDFVQTRFVHIKGPLAGKPLLLDGWQLFWTAVLIGWRRKANGLRRFRTGYEEVARKNGKSTWMSPIAAYLWMMDGEGGAEVYTIATTREQAMSVFKPAFDNVKRWRKRSPGLARSIRVFDGANQEKMMLGESVCKPLPANAESLDGLNPYACFVDELHAHKTREVWDVMVSALGARAQPLINAITTAGFILTGICVEIRTYLVKVLRGEIEDDSFFGVVYTIDEGDDPFDPAVWVKANPSLGSAKRHEYMHSNASMAKVLPSARANFLTKDLNVFVGDALSWFDMEVWRKGGKKFDPEMLKGRRCFGGLDLASTRDITAFVLLFPPEDGDEGGDWYVLAWCWVPHAKVDAAEQDGGSDYKAWAKRGFLTVTPGDVTDYDPVMEVIEQAALDYDLQEVAFDGWNAQQVSNKLLEKEIPMVKIPQTFGGLSPGAKQLERLVYSRCLRHGGNPVLQWCAGNVTLLLDSNENCKPDKKRSQGRIDPIVALTMAASRAVAHIEDEASVYEEGGLRTL</sequence>
<accession>A0ABX0LAE3</accession>
<dbReference type="InterPro" id="IPR046462">
    <property type="entry name" value="TerL_nuclease"/>
</dbReference>
<dbReference type="Gene3D" id="3.40.50.300">
    <property type="entry name" value="P-loop containing nucleotide triphosphate hydrolases"/>
    <property type="match status" value="1"/>
</dbReference>
<comment type="caution">
    <text evidence="4">The sequence shown here is derived from an EMBL/GenBank/DDBJ whole genome shotgun (WGS) entry which is preliminary data.</text>
</comment>
<reference evidence="4 5" key="1">
    <citation type="submission" date="2020-03" db="EMBL/GenBank/DDBJ databases">
        <title>Draft genome sequence of environmentally isolated cultures.</title>
        <authorList>
            <person name="Wilson H.S."/>
            <person name="De Leon M.E."/>
        </authorList>
    </citation>
    <scope>NUCLEOTIDE SEQUENCE [LARGE SCALE GENOMIC DNA]</scope>
    <source>
        <strain evidence="4 5">HSC-31F16</strain>
    </source>
</reference>
<feature type="domain" description="Terminase large subunit-like ATPase" evidence="2">
    <location>
        <begin position="129"/>
        <end position="306"/>
    </location>
</feature>